<dbReference type="RefSeq" id="WP_075073902.1">
    <property type="nucleotide sequence ID" value="NZ_DF967972.1"/>
</dbReference>
<evidence type="ECO:0000256" key="7">
    <source>
        <dbReference type="ARBA" id="ARBA00022840"/>
    </source>
</evidence>
<dbReference type="Pfam" id="PF02518">
    <property type="entry name" value="HATPase_c"/>
    <property type="match status" value="1"/>
</dbReference>
<dbReference type="Gene3D" id="3.30.565.10">
    <property type="entry name" value="Histidine kinase-like ATPase, C-terminal domain"/>
    <property type="match status" value="1"/>
</dbReference>
<dbReference type="EMBL" id="DF967972">
    <property type="protein sequence ID" value="GAP14662.1"/>
    <property type="molecule type" value="Genomic_DNA"/>
</dbReference>
<feature type="transmembrane region" description="Helical" evidence="9">
    <location>
        <begin position="72"/>
        <end position="88"/>
    </location>
</feature>
<dbReference type="GO" id="GO:0000155">
    <property type="term" value="F:phosphorelay sensor kinase activity"/>
    <property type="evidence" value="ECO:0007669"/>
    <property type="project" value="InterPro"/>
</dbReference>
<dbReference type="CDD" id="cd16917">
    <property type="entry name" value="HATPase_UhpB-NarQ-NarX-like"/>
    <property type="match status" value="1"/>
</dbReference>
<keyword evidence="3" id="KW-0597">Phosphoprotein</keyword>
<keyword evidence="12" id="KW-1185">Reference proteome</keyword>
<keyword evidence="5" id="KW-0547">Nucleotide-binding</keyword>
<dbReference type="InterPro" id="IPR003594">
    <property type="entry name" value="HATPase_dom"/>
</dbReference>
<dbReference type="InterPro" id="IPR005467">
    <property type="entry name" value="His_kinase_dom"/>
</dbReference>
<dbReference type="PIRSF" id="PIRSF037434">
    <property type="entry name" value="STHK_ChrS"/>
    <property type="match status" value="1"/>
</dbReference>
<dbReference type="Proteomes" id="UP000055060">
    <property type="component" value="Unassembled WGS sequence"/>
</dbReference>
<evidence type="ECO:0000259" key="10">
    <source>
        <dbReference type="PROSITE" id="PS50109"/>
    </source>
</evidence>
<dbReference type="PANTHER" id="PTHR24421:SF10">
    <property type="entry name" value="NITRATE_NITRITE SENSOR PROTEIN NARQ"/>
    <property type="match status" value="1"/>
</dbReference>
<dbReference type="InterPro" id="IPR011712">
    <property type="entry name" value="Sig_transdc_His_kin_sub3_dim/P"/>
</dbReference>
<feature type="transmembrane region" description="Helical" evidence="9">
    <location>
        <begin position="117"/>
        <end position="134"/>
    </location>
</feature>
<keyword evidence="4" id="KW-0808">Transferase</keyword>
<protein>
    <recommendedName>
        <fullName evidence="2">histidine kinase</fullName>
        <ecNumber evidence="2">2.7.13.3</ecNumber>
    </recommendedName>
</protein>
<gene>
    <name evidence="11" type="ORF">LARV_02436</name>
</gene>
<dbReference type="SUPFAM" id="SSF55874">
    <property type="entry name" value="ATPase domain of HSP90 chaperone/DNA topoisomerase II/histidine kinase"/>
    <property type="match status" value="1"/>
</dbReference>
<proteinExistence type="predicted"/>
<keyword evidence="9" id="KW-0812">Transmembrane</keyword>
<keyword evidence="9" id="KW-0472">Membrane</keyword>
<comment type="catalytic activity">
    <reaction evidence="1">
        <text>ATP + protein L-histidine = ADP + protein N-phospho-L-histidine.</text>
        <dbReference type="EC" id="2.7.13.3"/>
    </reaction>
</comment>
<name>A0A0S7BJK4_9CHLR</name>
<evidence type="ECO:0000256" key="3">
    <source>
        <dbReference type="ARBA" id="ARBA00022553"/>
    </source>
</evidence>
<reference evidence="11" key="1">
    <citation type="submission" date="2015-07" db="EMBL/GenBank/DDBJ databases">
        <title>Draft Genome Sequences of Anaerolinea thermolimosa IMO-1, Bellilinea caldifistulae GOMI-1, Leptolinea tardivitalis YMTK-2, Levilinea saccharolytica KIBI-1,Longilinea arvoryzae KOME-1, Previously Described as Members of the Anaerolineaceae (Chloroflexi).</title>
        <authorList>
            <person name="Sekiguchi Y."/>
            <person name="Ohashi A."/>
            <person name="Matsuura N."/>
            <person name="Tourlousse M.D."/>
        </authorList>
    </citation>
    <scope>NUCLEOTIDE SEQUENCE [LARGE SCALE GENOMIC DNA]</scope>
    <source>
        <strain evidence="11">KOME-1</strain>
    </source>
</reference>
<dbReference type="GO" id="GO:0016020">
    <property type="term" value="C:membrane"/>
    <property type="evidence" value="ECO:0007669"/>
    <property type="project" value="InterPro"/>
</dbReference>
<evidence type="ECO:0000256" key="5">
    <source>
        <dbReference type="ARBA" id="ARBA00022741"/>
    </source>
</evidence>
<dbReference type="STRING" id="360412.LARV_02436"/>
<dbReference type="GO" id="GO:0046983">
    <property type="term" value="F:protein dimerization activity"/>
    <property type="evidence" value="ECO:0007669"/>
    <property type="project" value="InterPro"/>
</dbReference>
<keyword evidence="7" id="KW-0067">ATP-binding</keyword>
<dbReference type="InterPro" id="IPR017205">
    <property type="entry name" value="Sig_transdc_His_kinase_ChrS"/>
</dbReference>
<evidence type="ECO:0000256" key="8">
    <source>
        <dbReference type="ARBA" id="ARBA00023012"/>
    </source>
</evidence>
<dbReference type="OrthoDB" id="199946at2"/>
<keyword evidence="6 11" id="KW-0418">Kinase</keyword>
<feature type="transmembrane region" description="Helical" evidence="9">
    <location>
        <begin position="140"/>
        <end position="158"/>
    </location>
</feature>
<dbReference type="GO" id="GO:0005524">
    <property type="term" value="F:ATP binding"/>
    <property type="evidence" value="ECO:0007669"/>
    <property type="project" value="UniProtKB-KW"/>
</dbReference>
<accession>A0A0S7BJK4</accession>
<dbReference type="PANTHER" id="PTHR24421">
    <property type="entry name" value="NITRATE/NITRITE SENSOR PROTEIN NARX-RELATED"/>
    <property type="match status" value="1"/>
</dbReference>
<evidence type="ECO:0000256" key="9">
    <source>
        <dbReference type="SAM" id="Phobius"/>
    </source>
</evidence>
<dbReference type="AlphaFoldDB" id="A0A0S7BJK4"/>
<keyword evidence="8" id="KW-0902">Two-component regulatory system</keyword>
<sequence length="393" mass="43060">MNTVSRPIKVGTNADLAFAVVVLASYFATFSSIRRTSAIELILMIGFGVAYILIGIYGYASARESSRFKYQLAYFVIQIPLGCLIIYLGKGAAYNALLLLPLMAHAVILLSPRLANIVGGVILVGYVVAIRAFSPDWTMVWNGLPTFLAGLVFITVFTQSAVSEERARAEVERLVGELTTANQQLRAYAVQVEELAIAKERNRLAREIHDGLGHYLTTIHMQIQASKAIMAKDPQKAMDALDKALDMTHQALADVRRSVAALRSPAMLDLTLSDMLAELVENVKSGGMKAELEIEGEPRTLSPQARLTLYRSAQEALNNSLKHSQATKLSVLLDFQTKDRVSLRIEDNGLGTDQLDGGFGLIGMKERVHMLDGDIQIQTAKGRGFRVEIRLPG</sequence>
<evidence type="ECO:0000256" key="4">
    <source>
        <dbReference type="ARBA" id="ARBA00022679"/>
    </source>
</evidence>
<evidence type="ECO:0000256" key="1">
    <source>
        <dbReference type="ARBA" id="ARBA00000085"/>
    </source>
</evidence>
<evidence type="ECO:0000256" key="6">
    <source>
        <dbReference type="ARBA" id="ARBA00022777"/>
    </source>
</evidence>
<dbReference type="InterPro" id="IPR036890">
    <property type="entry name" value="HATPase_C_sf"/>
</dbReference>
<keyword evidence="9" id="KW-1133">Transmembrane helix</keyword>
<evidence type="ECO:0000256" key="2">
    <source>
        <dbReference type="ARBA" id="ARBA00012438"/>
    </source>
</evidence>
<dbReference type="PROSITE" id="PS50109">
    <property type="entry name" value="HIS_KIN"/>
    <property type="match status" value="1"/>
</dbReference>
<organism evidence="11">
    <name type="scientific">Longilinea arvoryzae</name>
    <dbReference type="NCBI Taxonomy" id="360412"/>
    <lineage>
        <taxon>Bacteria</taxon>
        <taxon>Bacillati</taxon>
        <taxon>Chloroflexota</taxon>
        <taxon>Anaerolineae</taxon>
        <taxon>Anaerolineales</taxon>
        <taxon>Anaerolineaceae</taxon>
        <taxon>Longilinea</taxon>
    </lineage>
</organism>
<dbReference type="EC" id="2.7.13.3" evidence="2"/>
<evidence type="ECO:0000313" key="11">
    <source>
        <dbReference type="EMBL" id="GAP14662.1"/>
    </source>
</evidence>
<feature type="transmembrane region" description="Helical" evidence="9">
    <location>
        <begin position="12"/>
        <end position="33"/>
    </location>
</feature>
<feature type="transmembrane region" description="Helical" evidence="9">
    <location>
        <begin position="39"/>
        <end position="60"/>
    </location>
</feature>
<dbReference type="Pfam" id="PF07730">
    <property type="entry name" value="HisKA_3"/>
    <property type="match status" value="1"/>
</dbReference>
<dbReference type="Gene3D" id="1.20.5.1930">
    <property type="match status" value="1"/>
</dbReference>
<dbReference type="InterPro" id="IPR050482">
    <property type="entry name" value="Sensor_HK_TwoCompSys"/>
</dbReference>
<evidence type="ECO:0000313" key="12">
    <source>
        <dbReference type="Proteomes" id="UP000055060"/>
    </source>
</evidence>
<feature type="domain" description="Histidine kinase" evidence="10">
    <location>
        <begin position="211"/>
        <end position="393"/>
    </location>
</feature>